<name>A0A2M9G4K6_9PROT</name>
<keyword evidence="7" id="KW-1185">Reference proteome</keyword>
<evidence type="ECO:0000256" key="3">
    <source>
        <dbReference type="ARBA" id="ARBA00022729"/>
    </source>
</evidence>
<dbReference type="GO" id="GO:0042597">
    <property type="term" value="C:periplasmic space"/>
    <property type="evidence" value="ECO:0007669"/>
    <property type="project" value="InterPro"/>
</dbReference>
<dbReference type="InterPro" id="IPR008258">
    <property type="entry name" value="Transglycosylase_SLT_dom_1"/>
</dbReference>
<protein>
    <submittedName>
        <fullName evidence="6">Lytic murein transglycosylase</fullName>
    </submittedName>
</protein>
<evidence type="ECO:0000259" key="5">
    <source>
        <dbReference type="Pfam" id="PF01464"/>
    </source>
</evidence>
<evidence type="ECO:0000313" key="7">
    <source>
        <dbReference type="Proteomes" id="UP000229498"/>
    </source>
</evidence>
<gene>
    <name evidence="6" type="ORF">CVT23_06590</name>
</gene>
<feature type="domain" description="Transglycosylase SLT" evidence="5">
    <location>
        <begin position="496"/>
        <end position="599"/>
    </location>
</feature>
<dbReference type="SUPFAM" id="SSF48435">
    <property type="entry name" value="Bacterial muramidases"/>
    <property type="match status" value="1"/>
</dbReference>
<dbReference type="Pfam" id="PF01464">
    <property type="entry name" value="SLT"/>
    <property type="match status" value="1"/>
</dbReference>
<evidence type="ECO:0000256" key="1">
    <source>
        <dbReference type="ARBA" id="ARBA00007734"/>
    </source>
</evidence>
<sequence length="668" mass="74448">MTAAAATAAPLPPANEERRVQSRESAMLSAGDRQAYRRAFDAARERDWDALDRILGGIRDDRLFPVLQWLRIRREGVEDRDAIRAFLEAHPEFPSLDAVRVELERLVAREAGVSEALAHFAHHPPQTGEGAVRHALLLDRAGERQLALRIAREAWRGHDLEKPLEADLLAAFGDAFTTEDHWKRLDRLVWNGQSSAAGRMEPLVPKDDWLLADARLSLRFARSRAEAAYDRVPQSLRDDPGLVYERVRYLRRQGRNGEAQDILSTAGPMPGIDSRWWVERRIQVRNLIQDRDFERAYRIASDHGIDEGINFARLEFEAGWLALRFVGRPEAALAHFRALYEGVGTPISRARGAYWTAMAHHELGNAREAQEFLELAAIHPNTYYGQLAALRLGRADLALPPPEPVAEARTRAFAERPLAVMSRLLMEVEQNALARTLLSHAVETAETPKDYAAAARFADDTGMTDMQVLLGKIGLAAGADVMQTAYPVHAALRDNRFVDPALAHAIARQESTFNVEAVSPVGARGLMQLMPDTAREKAGDIALAYTPARLTRDAAYNVALGSSYLRELIDRFDGYLPMAIAAYNAGPSRVNQWIEENGDPRSGAVHPVDWVEMIPFYETRNYVQRVLEGLQVYRVRLARGRSAPNRLDEDLGLRPAAVCLAASARGAC</sequence>
<accession>A0A2M9G4K6</accession>
<dbReference type="Proteomes" id="UP000229498">
    <property type="component" value="Unassembled WGS sequence"/>
</dbReference>
<evidence type="ECO:0000256" key="4">
    <source>
        <dbReference type="SAM" id="MobiDB-lite"/>
    </source>
</evidence>
<evidence type="ECO:0000256" key="2">
    <source>
        <dbReference type="ARBA" id="ARBA00009387"/>
    </source>
</evidence>
<dbReference type="Gene3D" id="1.10.530.10">
    <property type="match status" value="1"/>
</dbReference>
<dbReference type="PANTHER" id="PTHR37423:SF2">
    <property type="entry name" value="MEMBRANE-BOUND LYTIC MUREIN TRANSGLYCOSYLASE C"/>
    <property type="match status" value="1"/>
</dbReference>
<proteinExistence type="inferred from homology"/>
<dbReference type="AlphaFoldDB" id="A0A2M9G4K6"/>
<organism evidence="6 7">
    <name type="scientific">Minwuia thermotolerans</name>
    <dbReference type="NCBI Taxonomy" id="2056226"/>
    <lineage>
        <taxon>Bacteria</taxon>
        <taxon>Pseudomonadati</taxon>
        <taxon>Pseudomonadota</taxon>
        <taxon>Alphaproteobacteria</taxon>
        <taxon>Minwuiales</taxon>
        <taxon>Minwuiaceae</taxon>
        <taxon>Minwuia</taxon>
    </lineage>
</organism>
<dbReference type="PANTHER" id="PTHR37423">
    <property type="entry name" value="SOLUBLE LYTIC MUREIN TRANSGLYCOSYLASE-RELATED"/>
    <property type="match status" value="1"/>
</dbReference>
<comment type="caution">
    <text evidence="6">The sequence shown here is derived from an EMBL/GenBank/DDBJ whole genome shotgun (WGS) entry which is preliminary data.</text>
</comment>
<evidence type="ECO:0000313" key="6">
    <source>
        <dbReference type="EMBL" id="PJK30606.1"/>
    </source>
</evidence>
<dbReference type="Gene3D" id="1.25.20.10">
    <property type="entry name" value="Bacterial muramidases"/>
    <property type="match status" value="1"/>
</dbReference>
<dbReference type="SUPFAM" id="SSF53955">
    <property type="entry name" value="Lysozyme-like"/>
    <property type="match status" value="1"/>
</dbReference>
<dbReference type="InterPro" id="IPR023346">
    <property type="entry name" value="Lysozyme-like_dom_sf"/>
</dbReference>
<comment type="similarity">
    <text evidence="2">Belongs to the virb1 family.</text>
</comment>
<dbReference type="InterPro" id="IPR008939">
    <property type="entry name" value="Lytic_TGlycosylase_superhlx_U"/>
</dbReference>
<dbReference type="EMBL" id="PHIG01000025">
    <property type="protein sequence ID" value="PJK30606.1"/>
    <property type="molecule type" value="Genomic_DNA"/>
</dbReference>
<dbReference type="GO" id="GO:0004553">
    <property type="term" value="F:hydrolase activity, hydrolyzing O-glycosyl compounds"/>
    <property type="evidence" value="ECO:0007669"/>
    <property type="project" value="InterPro"/>
</dbReference>
<keyword evidence="3" id="KW-0732">Signal</keyword>
<comment type="similarity">
    <text evidence="1">Belongs to the transglycosylase Slt family.</text>
</comment>
<feature type="region of interest" description="Disordered" evidence="4">
    <location>
        <begin position="1"/>
        <end position="28"/>
    </location>
</feature>
<dbReference type="CDD" id="cd13401">
    <property type="entry name" value="Slt70-like"/>
    <property type="match status" value="1"/>
</dbReference>
<reference evidence="6 7" key="1">
    <citation type="submission" date="2017-11" db="EMBL/GenBank/DDBJ databases">
        <title>Draft genome sequence of Rhizobiales bacterium SY3-13.</title>
        <authorList>
            <person name="Sun C."/>
        </authorList>
    </citation>
    <scope>NUCLEOTIDE SEQUENCE [LARGE SCALE GENOMIC DNA]</scope>
    <source>
        <strain evidence="6 7">SY3-13</strain>
    </source>
</reference>